<dbReference type="CDD" id="cd04095">
    <property type="entry name" value="CysN_NoDQ_III"/>
    <property type="match status" value="1"/>
</dbReference>
<comment type="function">
    <text evidence="17">Catalyzes the synthesis of activated sulfate.</text>
</comment>
<evidence type="ECO:0000256" key="15">
    <source>
        <dbReference type="ARBA" id="ARBA00049370"/>
    </source>
</evidence>
<keyword evidence="8 16" id="KW-0548">Nucleotidyltransferase</keyword>
<comment type="similarity">
    <text evidence="16">Belongs to the TRAFAC class translation factor GTPase superfamily. Classic translation factor GTPase family. CysN/NodQ subfamily.</text>
</comment>
<feature type="active site" description="Phosphoserine intermediate" evidence="17">
    <location>
        <position position="548"/>
    </location>
</feature>
<dbReference type="EC" id="2.7.1.25" evidence="17"/>
<dbReference type="CDD" id="cd02027">
    <property type="entry name" value="APSK"/>
    <property type="match status" value="1"/>
</dbReference>
<keyword evidence="7 16" id="KW-0808">Transferase</keyword>
<protein>
    <recommendedName>
        <fullName evidence="16 17">Multifunctional fusion protein</fullName>
    </recommendedName>
    <domain>
        <recommendedName>
            <fullName evidence="16">Sulfate adenylyltransferase subunit 1</fullName>
            <ecNumber evidence="16">2.7.7.4</ecNumber>
        </recommendedName>
        <alternativeName>
            <fullName evidence="16">ATP-sulfurylase large subunit</fullName>
        </alternativeName>
        <alternativeName>
            <fullName evidence="16">Sulfate adenylate transferase</fullName>
            <shortName evidence="16">SAT</shortName>
        </alternativeName>
    </domain>
    <domain>
        <recommendedName>
            <fullName evidence="17">Adenylyl-sulfate kinase</fullName>
            <ecNumber evidence="17">2.7.1.25</ecNumber>
        </recommendedName>
        <alternativeName>
            <fullName evidence="17">APS kinase</fullName>
        </alternativeName>
        <alternativeName>
            <fullName evidence="17">ATP adenosine-5'-phosphosulfate 3'-phosphotransferase</fullName>
        </alternativeName>
        <alternativeName>
            <fullName evidence="17">Adenosine-5'-phosphosulfate kinase</fullName>
        </alternativeName>
    </domain>
</protein>
<dbReference type="CDD" id="cd03695">
    <property type="entry name" value="CysN_NodQ_II"/>
    <property type="match status" value="1"/>
</dbReference>
<dbReference type="NCBIfam" id="NF003478">
    <property type="entry name" value="PRK05124.1"/>
    <property type="match status" value="1"/>
</dbReference>
<sequence>MTAAVPAYQTDALIAEDIDAYLALHQTKSMLRFLTCGSVDDGKSTLIGRLLYDSKMIFEDQLAALESDSKRVGTQGQEIDFALLVDGLAAEREQGITIDVAYRFFATEKRKFIVADTPGHEQYTRNMVTGASTADLAVILIDARKGVLTQTRRHSFLAHLLGIRHIVLAVNKMDLVDYDQGVFDAIVADYRAFASSIGIADFTAIPLSGLRGDNIAQRSGAMAWYAGPTLIEHLEGVEVDADADRGWPFRMPVQWVNRPNLDFRGFSGLIATGSVRPGDPVRVVPSGRTSSVSRVVTMDGDLDEAGAGQSVTICLADEIDCSRGDVLVAADAPPQVADQFEATLVWMAEDALQPGRAYWLKLGTQNVSATVQPPKYTIDVNTMAELSAKTLELNDIGVAEVYTDRGIVFERYGDDRDLGGFILIDKVTNATVGAGLINFALRRSQNVHWQAIEISREAHAAQKSQRPRLLWFTGLSGSGKSTIANLVEKRLHALGKHSFLLDGDNVRHGLNKDLGFTDTDRIENIRRVGEVAKLMTDAGLIVLTAFISPFRAEREMVRAMIPDGEFVEIFVDTPLAVAEARDVKGLYKKARSGELKNFTGIDSPYEPPEAPDIRIDTTAISSEEAAERIVEHVLALGNDDR</sequence>
<comment type="similarity">
    <text evidence="4">In the N-terminal section; belongs to the TRAFAC class translation factor GTPase superfamily. Classic translation factor GTPase family. CysN/NodQ subfamily.</text>
</comment>
<organism evidence="19 20">
    <name type="scientific">Hephaestia caeni</name>
    <dbReference type="NCBI Taxonomy" id="645617"/>
    <lineage>
        <taxon>Bacteria</taxon>
        <taxon>Pseudomonadati</taxon>
        <taxon>Pseudomonadota</taxon>
        <taxon>Alphaproteobacteria</taxon>
        <taxon>Sphingomonadales</taxon>
        <taxon>Sphingomonadaceae</taxon>
        <taxon>Hephaestia</taxon>
    </lineage>
</organism>
<dbReference type="GO" id="GO:0004781">
    <property type="term" value="F:sulfate adenylyltransferase (ATP) activity"/>
    <property type="evidence" value="ECO:0007669"/>
    <property type="project" value="UniProtKB-UniRule"/>
</dbReference>
<dbReference type="NCBIfam" id="NF004035">
    <property type="entry name" value="PRK05506.1"/>
    <property type="match status" value="1"/>
</dbReference>
<dbReference type="SUPFAM" id="SSF52540">
    <property type="entry name" value="P-loop containing nucleoside triphosphate hydrolases"/>
    <property type="match status" value="2"/>
</dbReference>
<comment type="subunit">
    <text evidence="5">Sulfate-activating enzymes, NodP and NodQ, may be physically associated.</text>
</comment>
<dbReference type="InterPro" id="IPR009000">
    <property type="entry name" value="Transl_B-barrel_sf"/>
</dbReference>
<evidence type="ECO:0000256" key="8">
    <source>
        <dbReference type="ARBA" id="ARBA00022695"/>
    </source>
</evidence>
<dbReference type="InterPro" id="IPR054696">
    <property type="entry name" value="GTP-eEF1A_C"/>
</dbReference>
<feature type="binding site" evidence="16">
    <location>
        <begin position="171"/>
        <end position="174"/>
    </location>
    <ligand>
        <name>GTP</name>
        <dbReference type="ChEBI" id="CHEBI:37565"/>
    </ligand>
</feature>
<feature type="binding site" evidence="17">
    <location>
        <begin position="474"/>
        <end position="481"/>
    </location>
    <ligand>
        <name>ATP</name>
        <dbReference type="ChEBI" id="CHEBI:30616"/>
    </ligand>
</feature>
<dbReference type="InterPro" id="IPR000795">
    <property type="entry name" value="T_Tr_GTP-bd_dom"/>
</dbReference>
<comment type="function">
    <text evidence="2">APS kinase catalyzes the synthesis of activated sulfate.</text>
</comment>
<keyword evidence="20" id="KW-1185">Reference proteome</keyword>
<dbReference type="NCBIfam" id="NF003013">
    <property type="entry name" value="PRK03846.1"/>
    <property type="match status" value="1"/>
</dbReference>
<accession>A0A397P1U0</accession>
<dbReference type="OrthoDB" id="9804504at2"/>
<keyword evidence="11 16" id="KW-0067">ATP-binding</keyword>
<dbReference type="Gene3D" id="3.40.50.300">
    <property type="entry name" value="P-loop containing nucleotide triphosphate hydrolases"/>
    <property type="match status" value="2"/>
</dbReference>
<feature type="domain" description="Tr-type G" evidence="18">
    <location>
        <begin position="28"/>
        <end position="242"/>
    </location>
</feature>
<dbReference type="InterPro" id="IPR005225">
    <property type="entry name" value="Small_GTP-bd"/>
</dbReference>
<dbReference type="InterPro" id="IPR059117">
    <property type="entry name" value="APS_kinase_dom"/>
</dbReference>
<dbReference type="GO" id="GO:0005525">
    <property type="term" value="F:GTP binding"/>
    <property type="evidence" value="ECO:0007669"/>
    <property type="project" value="UniProtKB-UniRule"/>
</dbReference>
<dbReference type="HAMAP" id="MF_00062">
    <property type="entry name" value="Sulf_adenylyltr_sub1"/>
    <property type="match status" value="1"/>
</dbReference>
<dbReference type="NCBIfam" id="TIGR02034">
    <property type="entry name" value="CysN"/>
    <property type="match status" value="1"/>
</dbReference>
<dbReference type="UniPathway" id="UPA00140">
    <property type="reaction ID" value="UER00204"/>
</dbReference>
<gene>
    <name evidence="16" type="primary">cysN</name>
    <name evidence="17" type="synonym">cysC</name>
    <name evidence="19" type="ORF">DFR49_1758</name>
</gene>
<keyword evidence="10 17" id="KW-0418">Kinase</keyword>
<dbReference type="EC" id="2.7.7.4" evidence="16"/>
<dbReference type="InterPro" id="IPR050100">
    <property type="entry name" value="TRAFAC_GTPase_members"/>
</dbReference>
<dbReference type="InterPro" id="IPR011779">
    <property type="entry name" value="SO4_adenylTrfase_lsu"/>
</dbReference>
<evidence type="ECO:0000259" key="18">
    <source>
        <dbReference type="PROSITE" id="PS51722"/>
    </source>
</evidence>
<evidence type="ECO:0000256" key="16">
    <source>
        <dbReference type="HAMAP-Rule" id="MF_00062"/>
    </source>
</evidence>
<dbReference type="GO" id="GO:0003924">
    <property type="term" value="F:GTPase activity"/>
    <property type="evidence" value="ECO:0007669"/>
    <property type="project" value="InterPro"/>
</dbReference>
<dbReference type="Pfam" id="PF00009">
    <property type="entry name" value="GTP_EFTU"/>
    <property type="match status" value="1"/>
</dbReference>
<dbReference type="Pfam" id="PF22594">
    <property type="entry name" value="GTP-eEF1A_C"/>
    <property type="match status" value="1"/>
</dbReference>
<dbReference type="GO" id="GO:0070814">
    <property type="term" value="P:hydrogen sulfide biosynthetic process"/>
    <property type="evidence" value="ECO:0007669"/>
    <property type="project" value="UniProtKB-UniRule"/>
</dbReference>
<dbReference type="NCBIfam" id="TIGR00231">
    <property type="entry name" value="small_GTP"/>
    <property type="match status" value="1"/>
</dbReference>
<evidence type="ECO:0000256" key="3">
    <source>
        <dbReference type="ARBA" id="ARBA00005438"/>
    </source>
</evidence>
<evidence type="ECO:0000313" key="20">
    <source>
        <dbReference type="Proteomes" id="UP000266568"/>
    </source>
</evidence>
<keyword evidence="6" id="KW-0536">Nodulation</keyword>
<comment type="function">
    <text evidence="16">With CysD forms the ATP sulfurylase (ATPS) that catalyzes the adenylation of sulfate producing adenosine 5'-phosphosulfate (APS) and diphosphate, the first enzymatic step in sulfur assimilation pathway. APS synthesis involves the formation of a high-energy phosphoric-sulfuric acid anhydride bond driven by GTP hydrolysis by CysN coupled to ATP hydrolysis by CysD.</text>
</comment>
<comment type="caution">
    <text evidence="19">The sequence shown here is derived from an EMBL/GenBank/DDBJ whole genome shotgun (WGS) entry which is preliminary data.</text>
</comment>
<evidence type="ECO:0000256" key="5">
    <source>
        <dbReference type="ARBA" id="ARBA00011760"/>
    </source>
</evidence>
<proteinExistence type="inferred from homology"/>
<keyword evidence="13" id="KW-0511">Multifunctional enzyme</keyword>
<dbReference type="RefSeq" id="WP_119035380.1">
    <property type="nucleotide sequence ID" value="NZ_QXDC01000003.1"/>
</dbReference>
<dbReference type="PANTHER" id="PTHR23115">
    <property type="entry name" value="TRANSLATION FACTOR"/>
    <property type="match status" value="1"/>
</dbReference>
<evidence type="ECO:0000256" key="1">
    <source>
        <dbReference type="ARBA" id="ARBA00001823"/>
    </source>
</evidence>
<comment type="similarity">
    <text evidence="17">Belongs to the APS kinase family.</text>
</comment>
<dbReference type="Proteomes" id="UP000266568">
    <property type="component" value="Unassembled WGS sequence"/>
</dbReference>
<keyword evidence="9 16" id="KW-0547">Nucleotide-binding</keyword>
<dbReference type="GO" id="GO:0004020">
    <property type="term" value="F:adenylylsulfate kinase activity"/>
    <property type="evidence" value="ECO:0007669"/>
    <property type="project" value="UniProtKB-UniRule"/>
</dbReference>
<dbReference type="NCBIfam" id="TIGR00455">
    <property type="entry name" value="apsK"/>
    <property type="match status" value="1"/>
</dbReference>
<comment type="catalytic activity">
    <reaction evidence="15 16">
        <text>sulfate + ATP + H(+) = adenosine 5'-phosphosulfate + diphosphate</text>
        <dbReference type="Rhea" id="RHEA:18133"/>
        <dbReference type="ChEBI" id="CHEBI:15378"/>
        <dbReference type="ChEBI" id="CHEBI:16189"/>
        <dbReference type="ChEBI" id="CHEBI:30616"/>
        <dbReference type="ChEBI" id="CHEBI:33019"/>
        <dbReference type="ChEBI" id="CHEBI:58243"/>
        <dbReference type="EC" id="2.7.7.4"/>
    </reaction>
</comment>
<comment type="subunit">
    <text evidence="16">Heterodimer composed of CysD, the smaller subunit, and CysN.</text>
</comment>
<dbReference type="SUPFAM" id="SSF50447">
    <property type="entry name" value="Translation proteins"/>
    <property type="match status" value="1"/>
</dbReference>
<dbReference type="InterPro" id="IPR044138">
    <property type="entry name" value="CysN_II"/>
</dbReference>
<evidence type="ECO:0000256" key="7">
    <source>
        <dbReference type="ARBA" id="ARBA00022679"/>
    </source>
</evidence>
<evidence type="ECO:0000256" key="14">
    <source>
        <dbReference type="ARBA" id="ARBA00024872"/>
    </source>
</evidence>
<dbReference type="SUPFAM" id="SSF50465">
    <property type="entry name" value="EF-Tu/eEF-1alpha/eIF2-gamma C-terminal domain"/>
    <property type="match status" value="1"/>
</dbReference>
<evidence type="ECO:0000256" key="12">
    <source>
        <dbReference type="ARBA" id="ARBA00023134"/>
    </source>
</evidence>
<dbReference type="AlphaFoldDB" id="A0A397P1U0"/>
<evidence type="ECO:0000256" key="13">
    <source>
        <dbReference type="ARBA" id="ARBA00023268"/>
    </source>
</evidence>
<dbReference type="EMBL" id="QXDC01000003">
    <property type="protein sequence ID" value="RIA43536.1"/>
    <property type="molecule type" value="Genomic_DNA"/>
</dbReference>
<evidence type="ECO:0000256" key="4">
    <source>
        <dbReference type="ARBA" id="ARBA00007237"/>
    </source>
</evidence>
<comment type="function">
    <text evidence="14">Proposed to provide activated sulfate for transfer to Nod factor. ATP sulfurylase may be the GTPase, regulating ATP sulfurylase activity.</text>
</comment>
<dbReference type="Pfam" id="PF03144">
    <property type="entry name" value="GTP_EFTU_D2"/>
    <property type="match status" value="1"/>
</dbReference>
<dbReference type="InterPro" id="IPR009001">
    <property type="entry name" value="Transl_elong_EF1A/Init_IF2_C"/>
</dbReference>
<evidence type="ECO:0000256" key="9">
    <source>
        <dbReference type="ARBA" id="ARBA00022741"/>
    </source>
</evidence>
<dbReference type="PROSITE" id="PS00301">
    <property type="entry name" value="G_TR_1"/>
    <property type="match status" value="1"/>
</dbReference>
<dbReference type="PRINTS" id="PR00315">
    <property type="entry name" value="ELONGATNFCT"/>
</dbReference>
<dbReference type="GO" id="GO:0000103">
    <property type="term" value="P:sulfate assimilation"/>
    <property type="evidence" value="ECO:0007669"/>
    <property type="project" value="UniProtKB-UniRule"/>
</dbReference>
<dbReference type="Gene3D" id="2.40.30.10">
    <property type="entry name" value="Translation factors"/>
    <property type="match status" value="2"/>
</dbReference>
<feature type="binding site" evidence="16">
    <location>
        <begin position="37"/>
        <end position="44"/>
    </location>
    <ligand>
        <name>GTP</name>
        <dbReference type="ChEBI" id="CHEBI:37565"/>
    </ligand>
</feature>
<keyword evidence="17" id="KW-0597">Phosphoprotein</keyword>
<comment type="similarity">
    <text evidence="3">In the C-terminal section; belongs to the APS kinase family.</text>
</comment>
<feature type="binding site" evidence="16">
    <location>
        <begin position="116"/>
        <end position="120"/>
    </location>
    <ligand>
        <name>GTP</name>
        <dbReference type="ChEBI" id="CHEBI:37565"/>
    </ligand>
</feature>
<dbReference type="InterPro" id="IPR002891">
    <property type="entry name" value="APS"/>
</dbReference>
<comment type="pathway">
    <text evidence="16">Sulfur metabolism; hydrogen sulfide biosynthesis; sulfite from sulfate: step 1/3.</text>
</comment>
<dbReference type="PROSITE" id="PS51722">
    <property type="entry name" value="G_TR_2"/>
    <property type="match status" value="1"/>
</dbReference>
<dbReference type="InterPro" id="IPR041757">
    <property type="entry name" value="CysN_GTP-bd"/>
</dbReference>
<dbReference type="FunFam" id="3.40.50.300:FF:000119">
    <property type="entry name" value="Sulfate adenylyltransferase subunit 1"/>
    <property type="match status" value="1"/>
</dbReference>
<dbReference type="InterPro" id="IPR031157">
    <property type="entry name" value="G_TR_CS"/>
</dbReference>
<evidence type="ECO:0000256" key="10">
    <source>
        <dbReference type="ARBA" id="ARBA00022777"/>
    </source>
</evidence>
<dbReference type="GO" id="GO:0005524">
    <property type="term" value="F:ATP binding"/>
    <property type="evidence" value="ECO:0007669"/>
    <property type="project" value="UniProtKB-UniRule"/>
</dbReference>
<dbReference type="InterPro" id="IPR027417">
    <property type="entry name" value="P-loop_NTPase"/>
</dbReference>
<evidence type="ECO:0000256" key="2">
    <source>
        <dbReference type="ARBA" id="ARBA00002357"/>
    </source>
</evidence>
<dbReference type="InterPro" id="IPR004161">
    <property type="entry name" value="EFTu-like_2"/>
</dbReference>
<evidence type="ECO:0000256" key="6">
    <source>
        <dbReference type="ARBA" id="ARBA00022458"/>
    </source>
</evidence>
<dbReference type="InterPro" id="IPR044139">
    <property type="entry name" value="CysN_NoDQ_III"/>
</dbReference>
<dbReference type="CDD" id="cd04166">
    <property type="entry name" value="CysN_ATPS"/>
    <property type="match status" value="1"/>
</dbReference>
<evidence type="ECO:0000313" key="19">
    <source>
        <dbReference type="EMBL" id="RIA43536.1"/>
    </source>
</evidence>
<evidence type="ECO:0000256" key="17">
    <source>
        <dbReference type="HAMAP-Rule" id="MF_00065"/>
    </source>
</evidence>
<name>A0A397P1U0_9SPHN</name>
<dbReference type="FunFam" id="3.40.50.300:FF:000212">
    <property type="entry name" value="Adenylyl-sulfate kinase"/>
    <property type="match status" value="1"/>
</dbReference>
<dbReference type="HAMAP" id="MF_00065">
    <property type="entry name" value="Adenylyl_sulf_kinase"/>
    <property type="match status" value="1"/>
</dbReference>
<keyword evidence="12 16" id="KW-0342">GTP-binding</keyword>
<comment type="pathway">
    <text evidence="17">Sulfur metabolism; hydrogen sulfide biosynthesis; sulfite from sulfate: step 2/3.</text>
</comment>
<reference evidence="19 20" key="1">
    <citation type="submission" date="2018-08" db="EMBL/GenBank/DDBJ databases">
        <title>Genomic Encyclopedia of Type Strains, Phase IV (KMG-IV): sequencing the most valuable type-strain genomes for metagenomic binning, comparative biology and taxonomic classification.</title>
        <authorList>
            <person name="Goeker M."/>
        </authorList>
    </citation>
    <scope>NUCLEOTIDE SEQUENCE [LARGE SCALE GENOMIC DNA]</scope>
    <source>
        <strain evidence="19 20">DSM 25527</strain>
    </source>
</reference>
<dbReference type="Pfam" id="PF01583">
    <property type="entry name" value="APS_kinase"/>
    <property type="match status" value="1"/>
</dbReference>
<evidence type="ECO:0000256" key="11">
    <source>
        <dbReference type="ARBA" id="ARBA00022840"/>
    </source>
</evidence>
<comment type="catalytic activity">
    <reaction evidence="1 17">
        <text>adenosine 5'-phosphosulfate + ATP = 3'-phosphoadenylyl sulfate + ADP + H(+)</text>
        <dbReference type="Rhea" id="RHEA:24152"/>
        <dbReference type="ChEBI" id="CHEBI:15378"/>
        <dbReference type="ChEBI" id="CHEBI:30616"/>
        <dbReference type="ChEBI" id="CHEBI:58243"/>
        <dbReference type="ChEBI" id="CHEBI:58339"/>
        <dbReference type="ChEBI" id="CHEBI:456216"/>
        <dbReference type="EC" id="2.7.1.25"/>
    </reaction>
</comment>